<accession>A0A379G8X1</accession>
<organism evidence="1 2">
    <name type="scientific">Providencia rustigianii</name>
    <dbReference type="NCBI Taxonomy" id="158850"/>
    <lineage>
        <taxon>Bacteria</taxon>
        <taxon>Pseudomonadati</taxon>
        <taxon>Pseudomonadota</taxon>
        <taxon>Gammaproteobacteria</taxon>
        <taxon>Enterobacterales</taxon>
        <taxon>Morganellaceae</taxon>
        <taxon>Providencia</taxon>
    </lineage>
</organism>
<dbReference type="Proteomes" id="UP000255129">
    <property type="component" value="Unassembled WGS sequence"/>
</dbReference>
<dbReference type="EMBL" id="UGUA01000002">
    <property type="protein sequence ID" value="SUC37336.1"/>
    <property type="molecule type" value="Genomic_DNA"/>
</dbReference>
<evidence type="ECO:0000313" key="2">
    <source>
        <dbReference type="Proteomes" id="UP000255129"/>
    </source>
</evidence>
<name>A0A379G8X1_9GAMM</name>
<proteinExistence type="predicted"/>
<sequence length="38" mass="4626">MEHQSQPFEKIKKVDELGVEYWSARELSKLLAYSEYRH</sequence>
<reference evidence="1 2" key="1">
    <citation type="submission" date="2018-06" db="EMBL/GenBank/DDBJ databases">
        <authorList>
            <consortium name="Pathogen Informatics"/>
            <person name="Doyle S."/>
        </authorList>
    </citation>
    <scope>NUCLEOTIDE SEQUENCE [LARGE SCALE GENOMIC DNA]</scope>
    <source>
        <strain evidence="1 2">NCTC12026</strain>
    </source>
</reference>
<protein>
    <submittedName>
        <fullName evidence="1">DNA-damage-inducible protein D</fullName>
    </submittedName>
</protein>
<evidence type="ECO:0000313" key="1">
    <source>
        <dbReference type="EMBL" id="SUC37336.1"/>
    </source>
</evidence>
<gene>
    <name evidence="1" type="ORF">NCTC12026_03815</name>
</gene>
<dbReference type="AlphaFoldDB" id="A0A379G8X1"/>